<dbReference type="Proteomes" id="UP000012488">
    <property type="component" value="Chromosome"/>
</dbReference>
<protein>
    <recommendedName>
        <fullName evidence="4">HdeD family acid-resistance protein</fullName>
    </recommendedName>
</protein>
<sequence>MAGIATFDGTTDESGRGRWWFVGIGTLLLVLGIAGLFMVITLTIASTLWYGALLLTAGIVEIVEALVKPREVEAWSSRAVRFLAGLLYLLGGLYAVFRPLEASLALTLVLGVILIASGLARAIWAIAHEVQASRAAVILFALLSVLLGGAIIAQWPYSGLWAIGLFVSCDLLAAGLSWLWVGLFGKPQIAPVAAPYRIGMGAR</sequence>
<feature type="transmembrane region" description="Helical" evidence="1">
    <location>
        <begin position="136"/>
        <end position="155"/>
    </location>
</feature>
<dbReference type="PANTHER" id="PTHR34989">
    <property type="entry name" value="PROTEIN HDED"/>
    <property type="match status" value="1"/>
</dbReference>
<evidence type="ECO:0008006" key="4">
    <source>
        <dbReference type="Google" id="ProtNLM"/>
    </source>
</evidence>
<evidence type="ECO:0000313" key="3">
    <source>
        <dbReference type="Proteomes" id="UP000012488"/>
    </source>
</evidence>
<dbReference type="InterPro" id="IPR052712">
    <property type="entry name" value="Acid_resist_chaperone_HdeD"/>
</dbReference>
<feature type="transmembrane region" description="Helical" evidence="1">
    <location>
        <begin position="103"/>
        <end position="124"/>
    </location>
</feature>
<organism evidence="2 3">
    <name type="scientific">Methylobacterium mesophilicum SR1.6/6</name>
    <dbReference type="NCBI Taxonomy" id="908290"/>
    <lineage>
        <taxon>Bacteria</taxon>
        <taxon>Pseudomonadati</taxon>
        <taxon>Pseudomonadota</taxon>
        <taxon>Alphaproteobacteria</taxon>
        <taxon>Hyphomicrobiales</taxon>
        <taxon>Methylobacteriaceae</taxon>
        <taxon>Methylobacterium</taxon>
    </lineage>
</organism>
<dbReference type="InterPro" id="IPR005325">
    <property type="entry name" value="DUF308_memb"/>
</dbReference>
<feature type="transmembrane region" description="Helical" evidence="1">
    <location>
        <begin position="48"/>
        <end position="67"/>
    </location>
</feature>
<gene>
    <name evidence="2" type="ORF">MMSR116_11505</name>
</gene>
<feature type="transmembrane region" description="Helical" evidence="1">
    <location>
        <begin position="161"/>
        <end position="181"/>
    </location>
</feature>
<feature type="transmembrane region" description="Helical" evidence="1">
    <location>
        <begin position="79"/>
        <end position="97"/>
    </location>
</feature>
<dbReference type="PANTHER" id="PTHR34989:SF1">
    <property type="entry name" value="PROTEIN HDED"/>
    <property type="match status" value="1"/>
</dbReference>
<keyword evidence="1" id="KW-0472">Membrane</keyword>
<dbReference type="OrthoDB" id="9815400at2"/>
<dbReference type="AlphaFoldDB" id="A0A6B9FJ89"/>
<proteinExistence type="predicted"/>
<dbReference type="KEGG" id="mmes:MMSR116_11505"/>
<evidence type="ECO:0000313" key="2">
    <source>
        <dbReference type="EMBL" id="QGY02427.1"/>
    </source>
</evidence>
<keyword evidence="1" id="KW-1133">Transmembrane helix</keyword>
<feature type="transmembrane region" description="Helical" evidence="1">
    <location>
        <begin position="20"/>
        <end position="42"/>
    </location>
</feature>
<evidence type="ECO:0000256" key="1">
    <source>
        <dbReference type="SAM" id="Phobius"/>
    </source>
</evidence>
<name>A0A6B9FJ89_9HYPH</name>
<accession>A0A6B9FJ89</accession>
<dbReference type="RefSeq" id="WP_010683049.1">
    <property type="nucleotide sequence ID" value="NZ_CP043538.1"/>
</dbReference>
<reference evidence="2 3" key="1">
    <citation type="journal article" date="2012" name="Genet. Mol. Biol.">
        <title>Analysis of 16S rRNA and mxaF genes revealing insights into Methylobacterium niche-specific plant association.</title>
        <authorList>
            <person name="Dourado M.N."/>
            <person name="Andreote F.D."/>
            <person name="Dini-Andreote F."/>
            <person name="Conti R."/>
            <person name="Araujo J.M."/>
            <person name="Araujo W.L."/>
        </authorList>
    </citation>
    <scope>NUCLEOTIDE SEQUENCE [LARGE SCALE GENOMIC DNA]</scope>
    <source>
        <strain evidence="2 3">SR1.6/6</strain>
    </source>
</reference>
<dbReference type="EMBL" id="CP043538">
    <property type="protein sequence ID" value="QGY02427.1"/>
    <property type="molecule type" value="Genomic_DNA"/>
</dbReference>
<reference evidence="2 3" key="2">
    <citation type="journal article" date="2013" name="Genome Announc.">
        <title>Draft Genome Sequence of Methylobacterium mesophilicum Strain SR1.6/6, Isolated from Citrus sinensis.</title>
        <authorList>
            <person name="Marinho Almeida D."/>
            <person name="Dini-Andreote F."/>
            <person name="Camargo Neves A.A."/>
            <person name="Juca Ramos R.T."/>
            <person name="Andreote F.D."/>
            <person name="Carneiro A.R."/>
            <person name="Oliveira de Souza Lima A."/>
            <person name="Caracciolo Gomes de Sa P.H."/>
            <person name="Ribeiro Barbosa M.S."/>
            <person name="Araujo W.L."/>
            <person name="Silva A."/>
        </authorList>
    </citation>
    <scope>NUCLEOTIDE SEQUENCE [LARGE SCALE GENOMIC DNA]</scope>
    <source>
        <strain evidence="2 3">SR1.6/6</strain>
    </source>
</reference>
<keyword evidence="1" id="KW-0812">Transmembrane</keyword>
<dbReference type="Pfam" id="PF03729">
    <property type="entry name" value="DUF308"/>
    <property type="match status" value="1"/>
</dbReference>
<dbReference type="GO" id="GO:0005886">
    <property type="term" value="C:plasma membrane"/>
    <property type="evidence" value="ECO:0007669"/>
    <property type="project" value="TreeGrafter"/>
</dbReference>